<feature type="transmembrane region" description="Helical" evidence="1">
    <location>
        <begin position="313"/>
        <end position="335"/>
    </location>
</feature>
<keyword evidence="1" id="KW-0812">Transmembrane</keyword>
<dbReference type="GO" id="GO:0005230">
    <property type="term" value="F:extracellular ligand-gated monoatomic ion channel activity"/>
    <property type="evidence" value="ECO:0007669"/>
    <property type="project" value="InterPro"/>
</dbReference>
<evidence type="ECO:0000256" key="1">
    <source>
        <dbReference type="SAM" id="Phobius"/>
    </source>
</evidence>
<keyword evidence="2" id="KW-0732">Signal</keyword>
<dbReference type="InterPro" id="IPR036734">
    <property type="entry name" value="Neur_chan_lig-bd_sf"/>
</dbReference>
<evidence type="ECO:0000313" key="5">
    <source>
        <dbReference type="Proteomes" id="UP000075884"/>
    </source>
</evidence>
<proteinExistence type="predicted"/>
<dbReference type="EnsemblMetazoa" id="ADIR009319-RA">
    <property type="protein sequence ID" value="ADIR009319-PA"/>
    <property type="gene ID" value="ADIR009319"/>
</dbReference>
<reference evidence="5" key="1">
    <citation type="submission" date="2013-03" db="EMBL/GenBank/DDBJ databases">
        <title>The Genome Sequence of Anopheles dirus WRAIR2.</title>
        <authorList>
            <consortium name="The Broad Institute Genomics Platform"/>
            <person name="Neafsey D.E."/>
            <person name="Walton C."/>
            <person name="Walker B."/>
            <person name="Young S.K."/>
            <person name="Zeng Q."/>
            <person name="Gargeya S."/>
            <person name="Fitzgerald M."/>
            <person name="Haas B."/>
            <person name="Abouelleil A."/>
            <person name="Allen A.W."/>
            <person name="Alvarado L."/>
            <person name="Arachchi H.M."/>
            <person name="Berlin A.M."/>
            <person name="Chapman S.B."/>
            <person name="Gainer-Dewar J."/>
            <person name="Goldberg J."/>
            <person name="Griggs A."/>
            <person name="Gujja S."/>
            <person name="Hansen M."/>
            <person name="Howarth C."/>
            <person name="Imamovic A."/>
            <person name="Ireland A."/>
            <person name="Larimer J."/>
            <person name="McCowan C."/>
            <person name="Murphy C."/>
            <person name="Pearson M."/>
            <person name="Poon T.W."/>
            <person name="Priest M."/>
            <person name="Roberts A."/>
            <person name="Saif S."/>
            <person name="Shea T."/>
            <person name="Sisk P."/>
            <person name="Sykes S."/>
            <person name="Wortman J."/>
            <person name="Nusbaum C."/>
            <person name="Birren B."/>
        </authorList>
    </citation>
    <scope>NUCLEOTIDE SEQUENCE [LARGE SCALE GENOMIC DNA]</scope>
    <source>
        <strain evidence="5">WRAIR2</strain>
    </source>
</reference>
<dbReference type="InterPro" id="IPR006201">
    <property type="entry name" value="Neur_channel"/>
</dbReference>
<protein>
    <recommendedName>
        <fullName evidence="3">Neurotransmitter-gated ion-channel ligand-binding domain-containing protein</fullName>
    </recommendedName>
</protein>
<evidence type="ECO:0000259" key="3">
    <source>
        <dbReference type="Pfam" id="PF02931"/>
    </source>
</evidence>
<name>A0A182NNT4_9DIPT</name>
<dbReference type="Gene3D" id="2.70.170.10">
    <property type="entry name" value="Neurotransmitter-gated ion-channel ligand-binding domain"/>
    <property type="match status" value="1"/>
</dbReference>
<dbReference type="PANTHER" id="PTHR18945">
    <property type="entry name" value="NEUROTRANSMITTER GATED ION CHANNEL"/>
    <property type="match status" value="1"/>
</dbReference>
<dbReference type="InterPro" id="IPR006202">
    <property type="entry name" value="Neur_chan_lig-bd"/>
</dbReference>
<dbReference type="Proteomes" id="UP000075884">
    <property type="component" value="Unassembled WGS sequence"/>
</dbReference>
<keyword evidence="1" id="KW-0472">Membrane</keyword>
<dbReference type="GO" id="GO:0016020">
    <property type="term" value="C:membrane"/>
    <property type="evidence" value="ECO:0007669"/>
    <property type="project" value="InterPro"/>
</dbReference>
<organism evidence="4 5">
    <name type="scientific">Anopheles dirus</name>
    <dbReference type="NCBI Taxonomy" id="7168"/>
    <lineage>
        <taxon>Eukaryota</taxon>
        <taxon>Metazoa</taxon>
        <taxon>Ecdysozoa</taxon>
        <taxon>Arthropoda</taxon>
        <taxon>Hexapoda</taxon>
        <taxon>Insecta</taxon>
        <taxon>Pterygota</taxon>
        <taxon>Neoptera</taxon>
        <taxon>Endopterygota</taxon>
        <taxon>Diptera</taxon>
        <taxon>Nematocera</taxon>
        <taxon>Culicoidea</taxon>
        <taxon>Culicidae</taxon>
        <taxon>Anophelinae</taxon>
        <taxon>Anopheles</taxon>
    </lineage>
</organism>
<dbReference type="Pfam" id="PF02931">
    <property type="entry name" value="Neur_chan_LBD"/>
    <property type="match status" value="1"/>
</dbReference>
<evidence type="ECO:0000313" key="4">
    <source>
        <dbReference type="EnsemblMetazoa" id="ADIR009319-PA"/>
    </source>
</evidence>
<accession>A0A182NNT4</accession>
<dbReference type="VEuPathDB" id="VectorBase:ADIR009319"/>
<sequence length="431" mass="49252">MFRNRLPGSSTLVLLRLGWIALLLNHVLPAASVECGKDTTNVENKLKSSLLCNGYRDDARPRKDHSQTVNMTVSYYVLTYEMDEEDDLLKVDVWMDLQWTDEFLRWNSTAWSGIERLALNSDQIWLPDFRHFSSFYNPEELPDCANPKCSVAPNGTVICLPVCSMNAKCDADYSRWPYDVHRCVMWYGTWANSMDEVDIHLRDVCLARNSEFASPKWTVASLDKSRSVVRSSDNYMYTILSVEVMLMRKPGYEYAAVVGPILTMLNVCIVWLRSSSFERKVMLGLSIFSHFSYLKQLEWALPFNGDTLPDCMKFLLCSTVMGVVLLLLTLLNCWIRMRLNRNSTTGSFIDRMTGSFSQSRVAELILAADYLELNYKVTQDAKENYWERLAKLLDRAVAIVCVVTYVTLFCILIPFGHELGVANGVDCYISA</sequence>
<feature type="domain" description="Neurotransmitter-gated ion-channel ligand-binding" evidence="3">
    <location>
        <begin position="47"/>
        <end position="249"/>
    </location>
</feature>
<reference evidence="4" key="2">
    <citation type="submission" date="2020-05" db="UniProtKB">
        <authorList>
            <consortium name="EnsemblMetazoa"/>
        </authorList>
    </citation>
    <scope>IDENTIFICATION</scope>
    <source>
        <strain evidence="4">WRAIR2</strain>
    </source>
</reference>
<keyword evidence="1" id="KW-1133">Transmembrane helix</keyword>
<evidence type="ECO:0000256" key="2">
    <source>
        <dbReference type="SAM" id="SignalP"/>
    </source>
</evidence>
<dbReference type="GO" id="GO:0004888">
    <property type="term" value="F:transmembrane signaling receptor activity"/>
    <property type="evidence" value="ECO:0007669"/>
    <property type="project" value="InterPro"/>
</dbReference>
<dbReference type="STRING" id="7168.A0A182NNT4"/>
<feature type="transmembrane region" description="Helical" evidence="1">
    <location>
        <begin position="254"/>
        <end position="272"/>
    </location>
</feature>
<feature type="signal peptide" evidence="2">
    <location>
        <begin position="1"/>
        <end position="32"/>
    </location>
</feature>
<dbReference type="SUPFAM" id="SSF63712">
    <property type="entry name" value="Nicotinic receptor ligand binding domain-like"/>
    <property type="match status" value="1"/>
</dbReference>
<dbReference type="AlphaFoldDB" id="A0A182NNT4"/>
<dbReference type="CDD" id="cd18989">
    <property type="entry name" value="LGIC_ECD_cation"/>
    <property type="match status" value="1"/>
</dbReference>
<dbReference type="Gene3D" id="1.20.58.390">
    <property type="entry name" value="Neurotransmitter-gated ion-channel transmembrane domain"/>
    <property type="match status" value="1"/>
</dbReference>
<keyword evidence="5" id="KW-1185">Reference proteome</keyword>
<dbReference type="InterPro" id="IPR038050">
    <property type="entry name" value="Neuro_actylchol_rec"/>
</dbReference>
<feature type="transmembrane region" description="Helical" evidence="1">
    <location>
        <begin position="396"/>
        <end position="415"/>
    </location>
</feature>
<feature type="chain" id="PRO_5008130280" description="Neurotransmitter-gated ion-channel ligand-binding domain-containing protein" evidence="2">
    <location>
        <begin position="33"/>
        <end position="431"/>
    </location>
</feature>